<dbReference type="CDD" id="cd01355">
    <property type="entry name" value="AcnX"/>
    <property type="match status" value="1"/>
</dbReference>
<dbReference type="AlphaFoldDB" id="A0A1V6SWH6"/>
<dbReference type="EMBL" id="MLKD01000018">
    <property type="protein sequence ID" value="OQE18342.1"/>
    <property type="molecule type" value="Genomic_DNA"/>
</dbReference>
<dbReference type="InterPro" id="IPR012047">
    <property type="entry name" value="AcnX"/>
</dbReference>
<dbReference type="Gene3D" id="3.50.30.10">
    <property type="entry name" value="Phosphohistidine domain"/>
    <property type="match status" value="1"/>
</dbReference>
<evidence type="ECO:0000313" key="6">
    <source>
        <dbReference type="Proteomes" id="UP000191285"/>
    </source>
</evidence>
<evidence type="ECO:0000313" key="5">
    <source>
        <dbReference type="EMBL" id="OQE18342.1"/>
    </source>
</evidence>
<sequence>MVEQVQARELIPGNTEGNLLSSDVPLSFWGGVDPETGIVIDSHHPLVGQSVAGKILAIPSGRGSCTGSGVILQLILNDCAPLALIFGREEMILTIGVLVAQEMFGKSIPVLNVPMASFDSLRRNSWAQIKNSTIHCGLNADDKDLKMESCSNYTAESAQSSLQLTHFDKELLDGIHGKAAQIAMRVIVRTAQIQNVTSLIDITNGHIDCCIYTGPATLEFAQRLCDLGGKFRISTSLNSISVDQRLWRSQGVDPALGVPSEELARAYLEMGARPTFTCAPYLLEEAPKLGEHITWAESNAVVFANSVLGARTIKCPDYLDVMCALTGRALNTGCHISENRKAKVEIRFELANEVDDTLFPLLGYLVGDTAADRIPIVTGLEKLQVTIEDLKAFGAAFATTSSSPMFHMAGITIEARRPEEIQAHLRDTSRMTIDPSDLAKQWYRFNNVDESNKSTKIDLISLGNPHFSYEEIIKAVKLCSGRTKNEKTTIVITCNRDTYSRAAKDGYISILEDFGALIITDTCWCMIQEPVIPIDARRIITNSAKYAHYGKGLTGRQVRFGGLAQCVEAACSGEADNKPPRWLIGIEKSDI</sequence>
<dbReference type="Pfam" id="PF01989">
    <property type="entry name" value="AcnX_swivel_put"/>
    <property type="match status" value="1"/>
</dbReference>
<dbReference type="InterPro" id="IPR007506">
    <property type="entry name" value="PMDh-L-like_dom"/>
</dbReference>
<name>A0A1V6SWH6_9EURO</name>
<feature type="domain" description="Phosphomevalonate dehydratase large subunit-like" evidence="4">
    <location>
        <begin position="162"/>
        <end position="568"/>
    </location>
</feature>
<comment type="caution">
    <text evidence="5">The sequence shown here is derived from an EMBL/GenBank/DDBJ whole genome shotgun (WGS) entry which is preliminary data.</text>
</comment>
<dbReference type="InterPro" id="IPR002840">
    <property type="entry name" value="PMDh-S-like_dom"/>
</dbReference>
<dbReference type="STRING" id="303698.A0A1V6SWH6"/>
<evidence type="ECO:0000259" key="3">
    <source>
        <dbReference type="Pfam" id="PF01989"/>
    </source>
</evidence>
<evidence type="ECO:0000256" key="1">
    <source>
        <dbReference type="ARBA" id="ARBA00023004"/>
    </source>
</evidence>
<proteinExistence type="predicted"/>
<evidence type="ECO:0000256" key="2">
    <source>
        <dbReference type="ARBA" id="ARBA00023239"/>
    </source>
</evidence>
<keyword evidence="6" id="KW-1185">Reference proteome</keyword>
<dbReference type="GO" id="GO:0016829">
    <property type="term" value="F:lyase activity"/>
    <property type="evidence" value="ECO:0007669"/>
    <property type="project" value="UniProtKB-KW"/>
</dbReference>
<dbReference type="SUPFAM" id="SSF52016">
    <property type="entry name" value="LeuD/IlvD-like"/>
    <property type="match status" value="1"/>
</dbReference>
<evidence type="ECO:0000259" key="4">
    <source>
        <dbReference type="Pfam" id="PF04412"/>
    </source>
</evidence>
<dbReference type="PIRSF" id="PIRSF036630">
    <property type="entry name" value="UCP036630"/>
    <property type="match status" value="1"/>
</dbReference>
<gene>
    <name evidence="5" type="ORF">PENSTE_c018G02237</name>
</gene>
<accession>A0A1V6SWH6</accession>
<reference evidence="6" key="1">
    <citation type="journal article" date="2017" name="Nat. Microbiol.">
        <title>Global analysis of biosynthetic gene clusters reveals vast potential of secondary metabolite production in Penicillium species.</title>
        <authorList>
            <person name="Nielsen J.C."/>
            <person name="Grijseels S."/>
            <person name="Prigent S."/>
            <person name="Ji B."/>
            <person name="Dainat J."/>
            <person name="Nielsen K.F."/>
            <person name="Frisvad J.C."/>
            <person name="Workman M."/>
            <person name="Nielsen J."/>
        </authorList>
    </citation>
    <scope>NUCLEOTIDE SEQUENCE [LARGE SCALE GENOMIC DNA]</scope>
    <source>
        <strain evidence="6">IBT 24891</strain>
    </source>
</reference>
<dbReference type="Pfam" id="PF04412">
    <property type="entry name" value="AcnX"/>
    <property type="match status" value="1"/>
</dbReference>
<dbReference type="PANTHER" id="PTHR36577">
    <property type="entry name" value="DUF521 DOMAIN PROTEIN (AFU_ORTHOLOGUE AFUA_6G00490)"/>
    <property type="match status" value="1"/>
</dbReference>
<keyword evidence="2" id="KW-0456">Lyase</keyword>
<dbReference type="Proteomes" id="UP000191285">
    <property type="component" value="Unassembled WGS sequence"/>
</dbReference>
<organism evidence="5 6">
    <name type="scientific">Penicillium steckii</name>
    <dbReference type="NCBI Taxonomy" id="303698"/>
    <lineage>
        <taxon>Eukaryota</taxon>
        <taxon>Fungi</taxon>
        <taxon>Dikarya</taxon>
        <taxon>Ascomycota</taxon>
        <taxon>Pezizomycotina</taxon>
        <taxon>Eurotiomycetes</taxon>
        <taxon>Eurotiomycetidae</taxon>
        <taxon>Eurotiales</taxon>
        <taxon>Aspergillaceae</taxon>
        <taxon>Penicillium</taxon>
    </lineage>
</organism>
<dbReference type="CDD" id="cd01356">
    <property type="entry name" value="AcnX_swivel"/>
    <property type="match status" value="1"/>
</dbReference>
<dbReference type="OrthoDB" id="2594507at2759"/>
<keyword evidence="1" id="KW-0408">Iron</keyword>
<evidence type="ECO:0008006" key="7">
    <source>
        <dbReference type="Google" id="ProtNLM"/>
    </source>
</evidence>
<feature type="domain" description="Phosphomevalonate dehydratase small subunit-like" evidence="3">
    <location>
        <begin position="26"/>
        <end position="110"/>
    </location>
</feature>
<protein>
    <recommendedName>
        <fullName evidence="7">Aconitase X catalytic domain-containing protein</fullName>
    </recommendedName>
</protein>
<dbReference type="PANTHER" id="PTHR36577:SF3">
    <property type="entry name" value="DUF521 DOMAIN PROTEIN (AFU_ORTHOLOGUE AFUA_6G00490)"/>
    <property type="match status" value="1"/>
</dbReference>